<gene>
    <name evidence="2" type="ORF">PHET_05215</name>
</gene>
<feature type="region of interest" description="Disordered" evidence="1">
    <location>
        <begin position="78"/>
        <end position="98"/>
    </location>
</feature>
<reference evidence="2" key="1">
    <citation type="submission" date="2019-05" db="EMBL/GenBank/DDBJ databases">
        <title>Annotation for the trematode Paragonimus heterotremus.</title>
        <authorList>
            <person name="Choi Y.-J."/>
        </authorList>
    </citation>
    <scope>NUCLEOTIDE SEQUENCE</scope>
    <source>
        <strain evidence="2">LC</strain>
    </source>
</reference>
<name>A0A8J4SY67_9TREM</name>
<proteinExistence type="predicted"/>
<evidence type="ECO:0000313" key="2">
    <source>
        <dbReference type="EMBL" id="KAF5401411.1"/>
    </source>
</evidence>
<keyword evidence="3" id="KW-1185">Reference proteome</keyword>
<evidence type="ECO:0000313" key="3">
    <source>
        <dbReference type="Proteomes" id="UP000748531"/>
    </source>
</evidence>
<sequence>MFAETCRLILRDQQFLNHRSVESDRPLLFKFHYAGTMNPVCFMLTVHISRYTLIRPELFQIKPIQWFTSRKVELKHLSSNSPHLSRLNNSPETSAPIT</sequence>
<dbReference type="EMBL" id="LUCH01002490">
    <property type="protein sequence ID" value="KAF5401411.1"/>
    <property type="molecule type" value="Genomic_DNA"/>
</dbReference>
<protein>
    <submittedName>
        <fullName evidence="2">Uncharacterized protein</fullName>
    </submittedName>
</protein>
<evidence type="ECO:0000256" key="1">
    <source>
        <dbReference type="SAM" id="MobiDB-lite"/>
    </source>
</evidence>
<dbReference type="Proteomes" id="UP000748531">
    <property type="component" value="Unassembled WGS sequence"/>
</dbReference>
<accession>A0A8J4SY67</accession>
<dbReference type="AlphaFoldDB" id="A0A8J4SY67"/>
<organism evidence="2 3">
    <name type="scientific">Paragonimus heterotremus</name>
    <dbReference type="NCBI Taxonomy" id="100268"/>
    <lineage>
        <taxon>Eukaryota</taxon>
        <taxon>Metazoa</taxon>
        <taxon>Spiralia</taxon>
        <taxon>Lophotrochozoa</taxon>
        <taxon>Platyhelminthes</taxon>
        <taxon>Trematoda</taxon>
        <taxon>Digenea</taxon>
        <taxon>Plagiorchiida</taxon>
        <taxon>Troglotremata</taxon>
        <taxon>Troglotrematidae</taxon>
        <taxon>Paragonimus</taxon>
    </lineage>
</organism>
<comment type="caution">
    <text evidence="2">The sequence shown here is derived from an EMBL/GenBank/DDBJ whole genome shotgun (WGS) entry which is preliminary data.</text>
</comment>